<feature type="chain" id="PRO_5034924211" description="alpha-glucosidase" evidence="6">
    <location>
        <begin position="27"/>
        <end position="580"/>
    </location>
</feature>
<name>A0A8B8FMI6_9HEMI</name>
<dbReference type="PANTHER" id="PTHR10357">
    <property type="entry name" value="ALPHA-AMYLASE FAMILY MEMBER"/>
    <property type="match status" value="1"/>
</dbReference>
<proteinExistence type="inferred from homology"/>
<keyword evidence="8" id="KW-1185">Reference proteome</keyword>
<dbReference type="InterPro" id="IPR006047">
    <property type="entry name" value="GH13_cat_dom"/>
</dbReference>
<evidence type="ECO:0000313" key="8">
    <source>
        <dbReference type="Proteomes" id="UP000694846"/>
    </source>
</evidence>
<dbReference type="AlphaFoldDB" id="A0A8B8FMI6"/>
<evidence type="ECO:0000313" key="9">
    <source>
        <dbReference type="RefSeq" id="XP_025411872.1"/>
    </source>
</evidence>
<dbReference type="Gene3D" id="3.20.20.80">
    <property type="entry name" value="Glycosidases"/>
    <property type="match status" value="1"/>
</dbReference>
<dbReference type="Proteomes" id="UP000694846">
    <property type="component" value="Unplaced"/>
</dbReference>
<reference evidence="9" key="1">
    <citation type="submission" date="2025-08" db="UniProtKB">
        <authorList>
            <consortium name="RefSeq"/>
        </authorList>
    </citation>
    <scope>IDENTIFICATION</scope>
    <source>
        <tissue evidence="9">Whole body</tissue>
    </source>
</reference>
<dbReference type="Pfam" id="PF00128">
    <property type="entry name" value="Alpha-amylase"/>
    <property type="match status" value="1"/>
</dbReference>
<dbReference type="InterPro" id="IPR017853">
    <property type="entry name" value="GH"/>
</dbReference>
<dbReference type="PANTHER" id="PTHR10357:SF179">
    <property type="entry name" value="NEUTRAL AND BASIC AMINO ACID TRANSPORT PROTEIN RBAT"/>
    <property type="match status" value="1"/>
</dbReference>
<protein>
    <recommendedName>
        <fullName evidence="3">alpha-glucosidase</fullName>
        <ecNumber evidence="3">3.2.1.20</ecNumber>
    </recommendedName>
</protein>
<comment type="similarity">
    <text evidence="2">Belongs to the glycosyl hydrolase 13 family.</text>
</comment>
<evidence type="ECO:0000256" key="6">
    <source>
        <dbReference type="SAM" id="SignalP"/>
    </source>
</evidence>
<feature type="signal peptide" evidence="6">
    <location>
        <begin position="1"/>
        <end position="26"/>
    </location>
</feature>
<evidence type="ECO:0000259" key="7">
    <source>
        <dbReference type="SMART" id="SM00642"/>
    </source>
</evidence>
<dbReference type="InterPro" id="IPR013780">
    <property type="entry name" value="Glyco_hydro_b"/>
</dbReference>
<dbReference type="RefSeq" id="XP_025411872.1">
    <property type="nucleotide sequence ID" value="XM_025556087.1"/>
</dbReference>
<keyword evidence="6" id="KW-0732">Signal</keyword>
<dbReference type="GO" id="GO:0005975">
    <property type="term" value="P:carbohydrate metabolic process"/>
    <property type="evidence" value="ECO:0007669"/>
    <property type="project" value="InterPro"/>
</dbReference>
<evidence type="ECO:0000256" key="5">
    <source>
        <dbReference type="ARBA" id="ARBA00023295"/>
    </source>
</evidence>
<dbReference type="Gene3D" id="3.90.400.10">
    <property type="entry name" value="Oligo-1,6-glucosidase, Domain 2"/>
    <property type="match status" value="1"/>
</dbReference>
<dbReference type="GeneID" id="112684526"/>
<comment type="catalytic activity">
    <reaction evidence="1">
        <text>Hydrolysis of terminal, non-reducing (1-&gt;4)-linked alpha-D-glucose residues with release of alpha-D-glucose.</text>
        <dbReference type="EC" id="3.2.1.20"/>
    </reaction>
</comment>
<dbReference type="CDD" id="cd11328">
    <property type="entry name" value="AmyAc_maltase"/>
    <property type="match status" value="1"/>
</dbReference>
<evidence type="ECO:0000256" key="4">
    <source>
        <dbReference type="ARBA" id="ARBA00023180"/>
    </source>
</evidence>
<evidence type="ECO:0000256" key="2">
    <source>
        <dbReference type="ARBA" id="ARBA00008061"/>
    </source>
</evidence>
<organism evidence="8 9">
    <name type="scientific">Sipha flava</name>
    <name type="common">yellow sugarcane aphid</name>
    <dbReference type="NCBI Taxonomy" id="143950"/>
    <lineage>
        <taxon>Eukaryota</taxon>
        <taxon>Metazoa</taxon>
        <taxon>Ecdysozoa</taxon>
        <taxon>Arthropoda</taxon>
        <taxon>Hexapoda</taxon>
        <taxon>Insecta</taxon>
        <taxon>Pterygota</taxon>
        <taxon>Neoptera</taxon>
        <taxon>Paraneoptera</taxon>
        <taxon>Hemiptera</taxon>
        <taxon>Sternorrhyncha</taxon>
        <taxon>Aphidomorpha</taxon>
        <taxon>Aphidoidea</taxon>
        <taxon>Aphididae</taxon>
        <taxon>Sipha</taxon>
    </lineage>
</organism>
<dbReference type="SMART" id="SM00642">
    <property type="entry name" value="Aamy"/>
    <property type="match status" value="1"/>
</dbReference>
<dbReference type="OrthoDB" id="1740265at2759"/>
<dbReference type="SUPFAM" id="SSF51445">
    <property type="entry name" value="(Trans)glycosidases"/>
    <property type="match status" value="1"/>
</dbReference>
<gene>
    <name evidence="9" type="primary">LOC112684526</name>
</gene>
<keyword evidence="5" id="KW-0378">Hydrolase</keyword>
<dbReference type="GO" id="GO:0004558">
    <property type="term" value="F:alpha-1,4-glucosidase activity"/>
    <property type="evidence" value="ECO:0007669"/>
    <property type="project" value="UniProtKB-EC"/>
</dbReference>
<keyword evidence="5" id="KW-0326">Glycosidase</keyword>
<accession>A0A8B8FMI6</accession>
<dbReference type="EC" id="3.2.1.20" evidence="3"/>
<evidence type="ECO:0000256" key="1">
    <source>
        <dbReference type="ARBA" id="ARBA00001657"/>
    </source>
</evidence>
<dbReference type="FunFam" id="3.90.400.10:FF:000001">
    <property type="entry name" value="Maltase A3, isoform A"/>
    <property type="match status" value="1"/>
</dbReference>
<evidence type="ECO:0000256" key="3">
    <source>
        <dbReference type="ARBA" id="ARBA00012741"/>
    </source>
</evidence>
<sequence>MSSACRAIVSAFILTAFAWFRTIVAADPQALDWWQTSVIYQVYPRSFKDSNGDGVGDLKGIEEMAEHFSETGIGAIWLSPIFKSPMADFGYDISDFINIDSTYGTMDDFVSLLNKLKSLGVRTLLDFVPNHSSDEHEWFKKSVEKITPYTDYYVWRDGKFDSNGNRMPPNNWRNFFDGSAWEWSPVRGQYYLHQFTAKQPELNYESSALLEEMKNVLRFWLDMGVDGFRIDAMPYLVEDNLFRDEPLLDSVTVDDNHTYFNLNHIYSRDQPATYKVVEEFRAVLDEYTDRDGNTRLMLVEAYADVNYTMMYYSQETPRAHMPFNFNFITYLNKTSSAVDIKNVIHLWLDNMPRGQWANWVMGNHDNKRVASRFGQDMVDPINTLVMLLPGTAITYNGEEIGMADGTVRWDQTVDPWGKSGGMAKYEMTSRDPFRTPFQWNDLHNAGFSTAQYTWLPVNSNYWYLNLAFQKTCARSHYQTYKRLVQLRSLLTIARGDFSAHTISKWLLIFTRKLEGQDTFYIMINVGTEQETITMNEHFNDVPHYMVVRTSSINAWYAENDYVDTKKSLYMRPKSSIVLSY</sequence>
<feature type="domain" description="Glycosyl hydrolase family 13 catalytic" evidence="7">
    <location>
        <begin position="41"/>
        <end position="434"/>
    </location>
</feature>
<dbReference type="InterPro" id="IPR045857">
    <property type="entry name" value="O16G_dom_2"/>
</dbReference>
<dbReference type="Gene3D" id="2.60.40.1180">
    <property type="entry name" value="Golgi alpha-mannosidase II"/>
    <property type="match status" value="1"/>
</dbReference>
<keyword evidence="4" id="KW-0325">Glycoprotein</keyword>